<organism evidence="1">
    <name type="scientific">Anguilla anguilla</name>
    <name type="common">European freshwater eel</name>
    <name type="synonym">Muraena anguilla</name>
    <dbReference type="NCBI Taxonomy" id="7936"/>
    <lineage>
        <taxon>Eukaryota</taxon>
        <taxon>Metazoa</taxon>
        <taxon>Chordata</taxon>
        <taxon>Craniata</taxon>
        <taxon>Vertebrata</taxon>
        <taxon>Euteleostomi</taxon>
        <taxon>Actinopterygii</taxon>
        <taxon>Neopterygii</taxon>
        <taxon>Teleostei</taxon>
        <taxon>Anguilliformes</taxon>
        <taxon>Anguillidae</taxon>
        <taxon>Anguilla</taxon>
    </lineage>
</organism>
<sequence length="34" mass="4120">MSSNNCRWGKHKNEQIRPLRVKHTCVCLYILFFP</sequence>
<dbReference type="EMBL" id="GBXM01105984">
    <property type="protein sequence ID" value="JAH02593.1"/>
    <property type="molecule type" value="Transcribed_RNA"/>
</dbReference>
<dbReference type="EMBL" id="GBXM01099700">
    <property type="protein sequence ID" value="JAH08877.1"/>
    <property type="molecule type" value="Transcribed_RNA"/>
</dbReference>
<proteinExistence type="predicted"/>
<accession>A0A0E9PX82</accession>
<evidence type="ECO:0000313" key="1">
    <source>
        <dbReference type="EMBL" id="JAH08877.1"/>
    </source>
</evidence>
<reference evidence="1" key="1">
    <citation type="submission" date="2014-11" db="EMBL/GenBank/DDBJ databases">
        <authorList>
            <person name="Amaro Gonzalez C."/>
        </authorList>
    </citation>
    <scope>NUCLEOTIDE SEQUENCE</scope>
</reference>
<reference evidence="1" key="2">
    <citation type="journal article" date="2015" name="Fish Shellfish Immunol.">
        <title>Early steps in the European eel (Anguilla anguilla)-Vibrio vulnificus interaction in the gills: Role of the RtxA13 toxin.</title>
        <authorList>
            <person name="Callol A."/>
            <person name="Pajuelo D."/>
            <person name="Ebbesson L."/>
            <person name="Teles M."/>
            <person name="MacKenzie S."/>
            <person name="Amaro C."/>
        </authorList>
    </citation>
    <scope>NUCLEOTIDE SEQUENCE</scope>
</reference>
<dbReference type="AlphaFoldDB" id="A0A0E9PX82"/>
<name>A0A0E9PX82_ANGAN</name>
<protein>
    <submittedName>
        <fullName evidence="1">Uncharacterized protein</fullName>
    </submittedName>
</protein>